<evidence type="ECO:0000313" key="1">
    <source>
        <dbReference type="EMBL" id="CAH2405083.1"/>
    </source>
</evidence>
<evidence type="ECO:0000313" key="2">
    <source>
        <dbReference type="Proteomes" id="UP001153050"/>
    </source>
</evidence>
<comment type="caution">
    <text evidence="1">The sequence shown here is derived from an EMBL/GenBank/DDBJ whole genome shotgun (WGS) entry which is preliminary data.</text>
</comment>
<sequence length="208" mass="22949">MILTSPQARQILISIPASNVRVNVHSLFVFQEGLAPVVLPMLEAWRSIRPYREMGRAIPLVGVVHRWLSRVRPPDLVPRSSMMRRPMLTAKATVYPTTVLRARHTCPRDTPSTLPLHRTDGVRDAIEAAAERAAGQPLRSSSSRLQMLTSQTPAVQCVRSVETLPGQRYTAKPIAHLLSLRENPRSDRVLSCACHIRDNAAAASLGAS</sequence>
<name>A0ABN8K6B5_9HYPH</name>
<gene>
    <name evidence="1" type="ORF">MES5069_450049</name>
</gene>
<proteinExistence type="predicted"/>
<reference evidence="1 2" key="1">
    <citation type="submission" date="2022-03" db="EMBL/GenBank/DDBJ databases">
        <authorList>
            <person name="Brunel B."/>
        </authorList>
    </citation>
    <scope>NUCLEOTIDE SEQUENCE [LARGE SCALE GENOMIC DNA]</scope>
    <source>
        <strain evidence="1">STM5069sample</strain>
    </source>
</reference>
<accession>A0ABN8K6B5</accession>
<protein>
    <submittedName>
        <fullName evidence="1">Uncharacterized protein</fullName>
    </submittedName>
</protein>
<dbReference type="EMBL" id="CAKXZT010000141">
    <property type="protein sequence ID" value="CAH2405083.1"/>
    <property type="molecule type" value="Genomic_DNA"/>
</dbReference>
<organism evidence="1 2">
    <name type="scientific">Mesorhizobium escarrei</name>
    <dbReference type="NCBI Taxonomy" id="666018"/>
    <lineage>
        <taxon>Bacteria</taxon>
        <taxon>Pseudomonadati</taxon>
        <taxon>Pseudomonadota</taxon>
        <taxon>Alphaproteobacteria</taxon>
        <taxon>Hyphomicrobiales</taxon>
        <taxon>Phyllobacteriaceae</taxon>
        <taxon>Mesorhizobium</taxon>
    </lineage>
</organism>
<dbReference type="Proteomes" id="UP001153050">
    <property type="component" value="Unassembled WGS sequence"/>
</dbReference>
<keyword evidence="2" id="KW-1185">Reference proteome</keyword>